<evidence type="ECO:0000313" key="1">
    <source>
        <dbReference type="EMBL" id="PCS22707.1"/>
    </source>
</evidence>
<dbReference type="EMBL" id="NBYY01000015">
    <property type="protein sequence ID" value="PCS22707.1"/>
    <property type="molecule type" value="Genomic_DNA"/>
</dbReference>
<protein>
    <submittedName>
        <fullName evidence="1">Uncharacterized protein</fullName>
    </submittedName>
</protein>
<organism evidence="1 2">
    <name type="scientific">Candidatus Enterovibrio escicola</name>
    <dbReference type="NCBI Taxonomy" id="1927127"/>
    <lineage>
        <taxon>Bacteria</taxon>
        <taxon>Pseudomonadati</taxon>
        <taxon>Pseudomonadota</taxon>
        <taxon>Gammaproteobacteria</taxon>
        <taxon>Vibrionales</taxon>
        <taxon>Vibrionaceae</taxon>
        <taxon>Enterovibrio</taxon>
    </lineage>
</organism>
<comment type="caution">
    <text evidence="1">The sequence shown here is derived from an EMBL/GenBank/DDBJ whole genome shotgun (WGS) entry which is preliminary data.</text>
</comment>
<keyword evidence="2" id="KW-1185">Reference proteome</keyword>
<reference evidence="2" key="1">
    <citation type="submission" date="2017-04" db="EMBL/GenBank/DDBJ databases">
        <title>Genome evolution of the luminous symbionts of deep sea anglerfish.</title>
        <authorList>
            <person name="Hendry T.A."/>
        </authorList>
    </citation>
    <scope>NUCLEOTIDE SEQUENCE [LARGE SCALE GENOMIC DNA]</scope>
</reference>
<evidence type="ECO:0000313" key="2">
    <source>
        <dbReference type="Proteomes" id="UP000219020"/>
    </source>
</evidence>
<dbReference type="AlphaFoldDB" id="A0A2A5T3H1"/>
<gene>
    <name evidence="1" type="ORF">BTN49_1665</name>
</gene>
<sequence>MHELEPSRVADSFRTFVDEVAANKVDVISFKVSIPRLMESDHYRHHLAN</sequence>
<proteinExistence type="predicted"/>
<accession>A0A2A5T3H1</accession>
<dbReference type="Proteomes" id="UP000219020">
    <property type="component" value="Unassembled WGS sequence"/>
</dbReference>
<name>A0A2A5T3H1_9GAMM</name>